<dbReference type="Proteomes" id="UP000034455">
    <property type="component" value="Unassembled WGS sequence"/>
</dbReference>
<dbReference type="PATRIC" id="fig|74704.6.peg.2252"/>
<keyword evidence="1" id="KW-0812">Transmembrane</keyword>
<keyword evidence="1" id="KW-0472">Membrane</keyword>
<evidence type="ECO:0000256" key="1">
    <source>
        <dbReference type="SAM" id="Phobius"/>
    </source>
</evidence>
<sequence length="65" mass="7404">MAKTKLRVVFNVIAALIFFVYICLIWVIDINEIGALIYSVLFFGTLILRDKVAPKKNRSDEDGNN</sequence>
<feature type="transmembrane region" description="Helical" evidence="1">
    <location>
        <begin position="7"/>
        <end position="27"/>
    </location>
</feature>
<dbReference type="EMBL" id="LAKJ01000041">
    <property type="protein sequence ID" value="KKI62627.1"/>
    <property type="molecule type" value="Genomic_DNA"/>
</dbReference>
<proteinExistence type="predicted"/>
<evidence type="ECO:0000313" key="3">
    <source>
        <dbReference type="Proteomes" id="UP000034455"/>
    </source>
</evidence>
<name>A0A0M2NRH0_STACC</name>
<gene>
    <name evidence="2" type="ORF">UF66_2188</name>
</gene>
<reference evidence="2 3" key="1">
    <citation type="submission" date="2015-03" db="EMBL/GenBank/DDBJ databases">
        <title>Genome Assembly of Staphylococcus cohnii subsp. cohnii strain G22B2.</title>
        <authorList>
            <person name="Nair G."/>
            <person name="Kaur G."/>
            <person name="Khatri I."/>
            <person name="Singh N.K."/>
            <person name="Sathyabama S."/>
            <person name="Maurya S.K."/>
            <person name="Subramanian S."/>
            <person name="Agrewala J.N."/>
            <person name="Mayilraj S."/>
        </authorList>
    </citation>
    <scope>NUCLEOTIDE SEQUENCE [LARGE SCALE GENOMIC DNA]</scope>
    <source>
        <strain evidence="2 3">G22B2</strain>
    </source>
</reference>
<accession>A0A0M2NRH0</accession>
<dbReference type="AlphaFoldDB" id="A0A0M2NRH0"/>
<protein>
    <submittedName>
        <fullName evidence="2">Uncharacterized protein</fullName>
    </submittedName>
</protein>
<organism evidence="2 3">
    <name type="scientific">Staphylococcus cohnii subsp. cohnii</name>
    <dbReference type="NCBI Taxonomy" id="74704"/>
    <lineage>
        <taxon>Bacteria</taxon>
        <taxon>Bacillati</taxon>
        <taxon>Bacillota</taxon>
        <taxon>Bacilli</taxon>
        <taxon>Bacillales</taxon>
        <taxon>Staphylococcaceae</taxon>
        <taxon>Staphylococcus</taxon>
        <taxon>Staphylococcus cohnii species complex</taxon>
    </lineage>
</organism>
<feature type="transmembrane region" description="Helical" evidence="1">
    <location>
        <begin position="33"/>
        <end position="49"/>
    </location>
</feature>
<evidence type="ECO:0000313" key="2">
    <source>
        <dbReference type="EMBL" id="KKI62627.1"/>
    </source>
</evidence>
<dbReference type="RefSeq" id="WP_046467897.1">
    <property type="nucleotide sequence ID" value="NZ_LAKJ01000041.1"/>
</dbReference>
<keyword evidence="1" id="KW-1133">Transmembrane helix</keyword>
<comment type="caution">
    <text evidence="2">The sequence shown here is derived from an EMBL/GenBank/DDBJ whole genome shotgun (WGS) entry which is preliminary data.</text>
</comment>